<protein>
    <recommendedName>
        <fullName evidence="9">Sugar phosphate transporter domain-containing protein</fullName>
    </recommendedName>
</protein>
<sequence>MLVLYMVPAFLFCLYNNLVFTNLAAFDQTTFYIFMQIRLLFTGNVFQIMFKRYLSEMQWYSLCLVTLGCVVQKLDYATISKLFGPVDLSIQNVFYNSISFLLIVVQLSCSVCAGVYNEYLIKGNSGKNVHLMVQNVYMCLDSIFWNTVVLSYQGQLITAFSMPSLASIAQTLVILIIVNNACAGIITSMFLMNLNSIAKAFASAIEIVFTAMLSYLLFDIPIYVNTVISVMISSYAIVVYAKNPVKNPPVKSYLPNADKRDTSLKEKLLENTPSV</sequence>
<proteinExistence type="predicted"/>
<evidence type="ECO:0000256" key="6">
    <source>
        <dbReference type="SAM" id="Phobius"/>
    </source>
</evidence>
<comment type="subcellular location">
    <subcellularLocation>
        <location evidence="1">Membrane</location>
        <topology evidence="1">Multi-pass membrane protein</topology>
    </subcellularLocation>
</comment>
<dbReference type="Proteomes" id="UP000318571">
    <property type="component" value="Chromosome 11"/>
</dbReference>
<feature type="transmembrane region" description="Helical" evidence="6">
    <location>
        <begin position="128"/>
        <end position="148"/>
    </location>
</feature>
<feature type="transmembrane region" description="Helical" evidence="6">
    <location>
        <begin position="94"/>
        <end position="116"/>
    </location>
</feature>
<keyword evidence="5 6" id="KW-0472">Membrane</keyword>
<dbReference type="GO" id="GO:0000139">
    <property type="term" value="C:Golgi membrane"/>
    <property type="evidence" value="ECO:0007669"/>
    <property type="project" value="InterPro"/>
</dbReference>
<keyword evidence="4 6" id="KW-1133">Transmembrane helix</keyword>
<name>A0A553PKS5_TIGCA</name>
<evidence type="ECO:0000256" key="3">
    <source>
        <dbReference type="ARBA" id="ARBA00022692"/>
    </source>
</evidence>
<evidence type="ECO:0008006" key="9">
    <source>
        <dbReference type="Google" id="ProtNLM"/>
    </source>
</evidence>
<reference evidence="7 8" key="1">
    <citation type="journal article" date="2018" name="Nat. Ecol. Evol.">
        <title>Genomic signatures of mitonuclear coevolution across populations of Tigriopus californicus.</title>
        <authorList>
            <person name="Barreto F.S."/>
            <person name="Watson E.T."/>
            <person name="Lima T.G."/>
            <person name="Willett C.S."/>
            <person name="Edmands S."/>
            <person name="Li W."/>
            <person name="Burton R.S."/>
        </authorList>
    </citation>
    <scope>NUCLEOTIDE SEQUENCE [LARGE SCALE GENOMIC DNA]</scope>
    <source>
        <strain evidence="7 8">San Diego</strain>
    </source>
</reference>
<dbReference type="PANTHER" id="PTHR10231">
    <property type="entry name" value="NUCLEOTIDE-SUGAR TRANSMEMBRANE TRANSPORTER"/>
    <property type="match status" value="1"/>
</dbReference>
<keyword evidence="3 6" id="KW-0812">Transmembrane</keyword>
<dbReference type="AlphaFoldDB" id="A0A553PKS5"/>
<feature type="transmembrane region" description="Helical" evidence="6">
    <location>
        <begin position="57"/>
        <end position="74"/>
    </location>
</feature>
<evidence type="ECO:0000256" key="1">
    <source>
        <dbReference type="ARBA" id="ARBA00004141"/>
    </source>
</evidence>
<evidence type="ECO:0000256" key="2">
    <source>
        <dbReference type="ARBA" id="ARBA00022597"/>
    </source>
</evidence>
<evidence type="ECO:0000256" key="4">
    <source>
        <dbReference type="ARBA" id="ARBA00022989"/>
    </source>
</evidence>
<dbReference type="STRING" id="6832.A0A553PKS5"/>
<feature type="transmembrane region" description="Helical" evidence="6">
    <location>
        <begin position="198"/>
        <end position="216"/>
    </location>
</feature>
<keyword evidence="2" id="KW-0762">Sugar transport</keyword>
<keyword evidence="2" id="KW-0813">Transport</keyword>
<gene>
    <name evidence="7" type="ORF">TCAL_08762</name>
</gene>
<keyword evidence="8" id="KW-1185">Reference proteome</keyword>
<evidence type="ECO:0000313" key="7">
    <source>
        <dbReference type="EMBL" id="TRY78282.1"/>
    </source>
</evidence>
<evidence type="ECO:0000256" key="5">
    <source>
        <dbReference type="ARBA" id="ARBA00023136"/>
    </source>
</evidence>
<feature type="transmembrane region" description="Helical" evidence="6">
    <location>
        <begin position="168"/>
        <end position="191"/>
    </location>
</feature>
<organism evidence="7 8">
    <name type="scientific">Tigriopus californicus</name>
    <name type="common">Marine copepod</name>
    <dbReference type="NCBI Taxonomy" id="6832"/>
    <lineage>
        <taxon>Eukaryota</taxon>
        <taxon>Metazoa</taxon>
        <taxon>Ecdysozoa</taxon>
        <taxon>Arthropoda</taxon>
        <taxon>Crustacea</taxon>
        <taxon>Multicrustacea</taxon>
        <taxon>Hexanauplia</taxon>
        <taxon>Copepoda</taxon>
        <taxon>Harpacticoida</taxon>
        <taxon>Harpacticidae</taxon>
        <taxon>Tigriopus</taxon>
    </lineage>
</organism>
<dbReference type="EMBL" id="VCGU01000003">
    <property type="protein sequence ID" value="TRY78282.1"/>
    <property type="molecule type" value="Genomic_DNA"/>
</dbReference>
<comment type="caution">
    <text evidence="7">The sequence shown here is derived from an EMBL/GenBank/DDBJ whole genome shotgun (WGS) entry which is preliminary data.</text>
</comment>
<dbReference type="InterPro" id="IPR007271">
    <property type="entry name" value="Nuc_sug_transpt"/>
</dbReference>
<accession>A0A553PKS5</accession>
<feature type="transmembrane region" description="Helical" evidence="6">
    <location>
        <begin position="222"/>
        <end position="241"/>
    </location>
</feature>
<dbReference type="OrthoDB" id="419167at2759"/>
<dbReference type="OMA" id="EIHRTHH"/>
<dbReference type="Pfam" id="PF04142">
    <property type="entry name" value="Nuc_sug_transp"/>
    <property type="match status" value="1"/>
</dbReference>
<evidence type="ECO:0000313" key="8">
    <source>
        <dbReference type="Proteomes" id="UP000318571"/>
    </source>
</evidence>
<dbReference type="GO" id="GO:0015165">
    <property type="term" value="F:pyrimidine nucleotide-sugar transmembrane transporter activity"/>
    <property type="evidence" value="ECO:0007669"/>
    <property type="project" value="InterPro"/>
</dbReference>